<dbReference type="PRINTS" id="PR01121">
    <property type="entry name" value="FMOXYGENASE1"/>
</dbReference>
<feature type="transmembrane region" description="Helical" evidence="19">
    <location>
        <begin position="259"/>
        <end position="280"/>
    </location>
</feature>
<reference evidence="20 21" key="1">
    <citation type="journal article" date="2017" name="Curr. Biol.">
        <title>Genome architecture and evolution of a unichromosomal asexual nematode.</title>
        <authorList>
            <person name="Fradin H."/>
            <person name="Zegar C."/>
            <person name="Gutwein M."/>
            <person name="Lucas J."/>
            <person name="Kovtun M."/>
            <person name="Corcoran D."/>
            <person name="Baugh L.R."/>
            <person name="Kiontke K."/>
            <person name="Gunsalus K."/>
            <person name="Fitch D.H."/>
            <person name="Piano F."/>
        </authorList>
    </citation>
    <scope>NUCLEOTIDE SEQUENCE [LARGE SCALE GENOMIC DNA]</scope>
    <source>
        <strain evidence="20">PF1309</strain>
    </source>
</reference>
<evidence type="ECO:0000256" key="7">
    <source>
        <dbReference type="ARBA" id="ARBA00022827"/>
    </source>
</evidence>
<evidence type="ECO:0000256" key="17">
    <source>
        <dbReference type="ARBA" id="ARBA00049443"/>
    </source>
</evidence>
<dbReference type="Proteomes" id="UP000218231">
    <property type="component" value="Unassembled WGS sequence"/>
</dbReference>
<keyword evidence="10 18" id="KW-0560">Oxidoreductase</keyword>
<evidence type="ECO:0000256" key="2">
    <source>
        <dbReference type="ARBA" id="ARBA00004389"/>
    </source>
</evidence>
<dbReference type="FunFam" id="3.50.50.60:FF:000159">
    <property type="entry name" value="Dimethylaniline monooxygenase [N-oxide-forming]"/>
    <property type="match status" value="1"/>
</dbReference>
<comment type="similarity">
    <text evidence="3 18">Belongs to the FMO family.</text>
</comment>
<dbReference type="Pfam" id="PF00743">
    <property type="entry name" value="FMO-like"/>
    <property type="match status" value="1"/>
</dbReference>
<dbReference type="Pfam" id="PF10326">
    <property type="entry name" value="7TM_GPCR_Str"/>
    <property type="match status" value="1"/>
</dbReference>
<feature type="transmembrane region" description="Helical" evidence="19">
    <location>
        <begin position="292"/>
        <end position="309"/>
    </location>
</feature>
<evidence type="ECO:0000256" key="8">
    <source>
        <dbReference type="ARBA" id="ARBA00022857"/>
    </source>
</evidence>
<dbReference type="PANTHER" id="PTHR23023">
    <property type="entry name" value="DIMETHYLANILINE MONOOXYGENASE"/>
    <property type="match status" value="1"/>
</dbReference>
<keyword evidence="4 18" id="KW-0285">Flavoprotein</keyword>
<comment type="catalytic activity">
    <reaction evidence="17">
        <text>N,N-dimethylaniline + NADPH + O2 + H(+) = N,N-dimethylaniline N-oxide + NADP(+) + H2O</text>
        <dbReference type="Rhea" id="RHEA:24468"/>
        <dbReference type="ChEBI" id="CHEBI:15377"/>
        <dbReference type="ChEBI" id="CHEBI:15378"/>
        <dbReference type="ChEBI" id="CHEBI:15379"/>
        <dbReference type="ChEBI" id="CHEBI:16269"/>
        <dbReference type="ChEBI" id="CHEBI:17735"/>
        <dbReference type="ChEBI" id="CHEBI:57783"/>
        <dbReference type="ChEBI" id="CHEBI:58349"/>
        <dbReference type="EC" id="1.14.13.8"/>
    </reaction>
    <physiologicalReaction direction="left-to-right" evidence="17">
        <dbReference type="Rhea" id="RHEA:24469"/>
    </physiologicalReaction>
</comment>
<evidence type="ECO:0000256" key="3">
    <source>
        <dbReference type="ARBA" id="ARBA00009183"/>
    </source>
</evidence>
<keyword evidence="9 19" id="KW-1133">Transmembrane helix</keyword>
<evidence type="ECO:0000256" key="14">
    <source>
        <dbReference type="ARBA" id="ARBA00047338"/>
    </source>
</evidence>
<keyword evidence="8" id="KW-0521">NADP</keyword>
<keyword evidence="11 18" id="KW-0503">Monooxygenase</keyword>
<dbReference type="AlphaFoldDB" id="A0A2A2JVW4"/>
<evidence type="ECO:0000256" key="11">
    <source>
        <dbReference type="ARBA" id="ARBA00023033"/>
    </source>
</evidence>
<dbReference type="EMBL" id="LIAE01010193">
    <property type="protein sequence ID" value="PAV65790.1"/>
    <property type="molecule type" value="Genomic_DNA"/>
</dbReference>
<dbReference type="GO" id="GO:0034899">
    <property type="term" value="F:trimethylamine monooxygenase activity"/>
    <property type="evidence" value="ECO:0007669"/>
    <property type="project" value="UniProtKB-EC"/>
</dbReference>
<dbReference type="STRING" id="2018661.A0A2A2JVW4"/>
<evidence type="ECO:0000256" key="13">
    <source>
        <dbReference type="ARBA" id="ARBA00045957"/>
    </source>
</evidence>
<dbReference type="OrthoDB" id="66881at2759"/>
<evidence type="ECO:0000256" key="5">
    <source>
        <dbReference type="ARBA" id="ARBA00022692"/>
    </source>
</evidence>
<comment type="cofactor">
    <cofactor evidence="1 18">
        <name>FAD</name>
        <dbReference type="ChEBI" id="CHEBI:57692"/>
    </cofactor>
</comment>
<comment type="catalytic activity">
    <reaction evidence="16">
        <text>trimethylamine + NADPH + O2 = trimethylamine N-oxide + NADP(+) + H2O</text>
        <dbReference type="Rhea" id="RHEA:31979"/>
        <dbReference type="ChEBI" id="CHEBI:15377"/>
        <dbReference type="ChEBI" id="CHEBI:15379"/>
        <dbReference type="ChEBI" id="CHEBI:15724"/>
        <dbReference type="ChEBI" id="CHEBI:57783"/>
        <dbReference type="ChEBI" id="CHEBI:58349"/>
        <dbReference type="ChEBI" id="CHEBI:58389"/>
        <dbReference type="EC" id="1.14.13.148"/>
    </reaction>
    <physiologicalReaction direction="left-to-right" evidence="16">
        <dbReference type="Rhea" id="RHEA:31980"/>
    </physiologicalReaction>
</comment>
<keyword evidence="6" id="KW-0256">Endoplasmic reticulum</keyword>
<dbReference type="PRINTS" id="PR00370">
    <property type="entry name" value="FMOXYGENASE"/>
</dbReference>
<dbReference type="GO" id="GO:0050660">
    <property type="term" value="F:flavin adenine dinucleotide binding"/>
    <property type="evidence" value="ECO:0007669"/>
    <property type="project" value="InterPro"/>
</dbReference>
<feature type="transmembrane region" description="Helical" evidence="19">
    <location>
        <begin position="803"/>
        <end position="823"/>
    </location>
</feature>
<keyword evidence="21" id="KW-1185">Reference proteome</keyword>
<dbReference type="GO" id="GO:0050661">
    <property type="term" value="F:NADP binding"/>
    <property type="evidence" value="ECO:0007669"/>
    <property type="project" value="InterPro"/>
</dbReference>
<organism evidence="20 21">
    <name type="scientific">Diploscapter pachys</name>
    <dbReference type="NCBI Taxonomy" id="2018661"/>
    <lineage>
        <taxon>Eukaryota</taxon>
        <taxon>Metazoa</taxon>
        <taxon>Ecdysozoa</taxon>
        <taxon>Nematoda</taxon>
        <taxon>Chromadorea</taxon>
        <taxon>Rhabditida</taxon>
        <taxon>Rhabditina</taxon>
        <taxon>Rhabditomorpha</taxon>
        <taxon>Rhabditoidea</taxon>
        <taxon>Rhabditidae</taxon>
        <taxon>Diploscapter</taxon>
    </lineage>
</organism>
<keyword evidence="5 19" id="KW-0812">Transmembrane</keyword>
<sequence length="824" mass="94082">MVNDEEWATDDHATINLESKLSTTRSVYAVLKEVPEMVAKYQSRDMTHKAGKSWKLEPCLPDQVLDICKKTITIDKSTLKIRDVLSLNEDEWRKVKEFDRKIAGWDRTEWLELYRNFEEAHSCAIFDSNDNVVCYASTVRTCHYDTNRYKLAPVYTDNLQLALLGIQCMAEWVKEQNKDARVCMFIVEDIIGQGTLAPLFMNNGIVKAEKNATLLYKKPYANPTDTTKTIVPIVTGFGPASVCFFAPLVGWSLGKYTNIITVILSFYPLCDPIVVLMMIAEMSSMKGNKKKVLVVGAGASGLPCIRWALLYDLDVVCFEGGDGIGGLWRYKPMETEESSVMKSTIINSSKEMSAYSDFPPEDTMANYMHNTEMYRYYKMYAEHYDLLKYIKFHHVVKNVERAPDYKTTGKWNVSYVDNEGKEKSEAFDGVLLCNGHHQFPYMPKFEGQEKFKGRIIHSHSYKDHKDYEDKVCVCVGVGNSGIDVAVELSRVAKQVYLVSRRGTWVLNRVFDYGMPLDQTNSRFRNYVLRRIVPPSVTNWLIERRLNQRFDHALYGLKPKHHVSETHSTVNDELPNRIISGTVRVKPNIKCFTESGVIFEDGTEVDHVDEVVLSTGYKFHFTLVEGGKLIPVKDNEVSLFEFMFPPETADHNSLAIVGLIQPLGPAMPISEMQARVFFENLTGGRKMPSKMKMEQNIKCKKMAMEARYVKSPRHTIQVDYIPYMDELAKMAGCEVDLWDEFKKDPVFAYKLFYGPNVSYVYRLRGPHTWSGAKKAIEGVEYRTKLATCGSKMKVMESHCACHNMMLTAVSIIAALILAVILYRIF</sequence>
<dbReference type="InterPro" id="IPR002253">
    <property type="entry name" value="Flavin_mOase_1"/>
</dbReference>
<comment type="function">
    <text evidence="13">Broad spectrum monooxygenase that catalyzes the oxygenation of a wide variety of nitrogen- and sulfur-containing compounds including xenobiotics. Catalyzes the S-oxygenation of hypotaurine to produce taurine, an organic osmolyte involved in cell volume regulation as well as a variety of cytoprotective and developmental processes. In vitro, catalyzes the N-oxygenation of trimethylamine (TMA) to produce trimethylamine N-oxide (TMAO) and could therefore participate to the detoxification of this compound that is generated by the action of gut microbiota from dietary precursors such as choline, choline containing compounds, betaine or L-carnitine.</text>
</comment>
<evidence type="ECO:0000256" key="6">
    <source>
        <dbReference type="ARBA" id="ARBA00022824"/>
    </source>
</evidence>
<evidence type="ECO:0000256" key="4">
    <source>
        <dbReference type="ARBA" id="ARBA00022630"/>
    </source>
</evidence>
<dbReference type="InterPro" id="IPR020946">
    <property type="entry name" value="Flavin_mOase-like"/>
</dbReference>
<accession>A0A2A2JVW4</accession>
<dbReference type="InterPro" id="IPR000960">
    <property type="entry name" value="Flavin_mOase"/>
</dbReference>
<dbReference type="SUPFAM" id="SSF51905">
    <property type="entry name" value="FAD/NAD(P)-binding domain"/>
    <property type="match status" value="2"/>
</dbReference>
<comment type="catalytic activity">
    <reaction evidence="14">
        <text>hypotaurine + NADH + O2 + H(+) = taurine + NAD(+) + H2O</text>
        <dbReference type="Rhea" id="RHEA:74111"/>
        <dbReference type="ChEBI" id="CHEBI:15377"/>
        <dbReference type="ChEBI" id="CHEBI:15378"/>
        <dbReference type="ChEBI" id="CHEBI:15379"/>
        <dbReference type="ChEBI" id="CHEBI:57540"/>
        <dbReference type="ChEBI" id="CHEBI:57853"/>
        <dbReference type="ChEBI" id="CHEBI:57945"/>
        <dbReference type="ChEBI" id="CHEBI:507393"/>
        <dbReference type="EC" id="1.14.13.8"/>
    </reaction>
    <physiologicalReaction direction="left-to-right" evidence="14">
        <dbReference type="Rhea" id="RHEA:74112"/>
    </physiologicalReaction>
</comment>
<evidence type="ECO:0000313" key="21">
    <source>
        <dbReference type="Proteomes" id="UP000218231"/>
    </source>
</evidence>
<dbReference type="InterPro" id="IPR019428">
    <property type="entry name" value="7TM_GPCR_serpentine_rcpt_Str"/>
</dbReference>
<dbReference type="InterPro" id="IPR050346">
    <property type="entry name" value="FMO-like"/>
</dbReference>
<feature type="transmembrane region" description="Helical" evidence="19">
    <location>
        <begin position="230"/>
        <end position="253"/>
    </location>
</feature>
<evidence type="ECO:0000256" key="16">
    <source>
        <dbReference type="ARBA" id="ARBA00048088"/>
    </source>
</evidence>
<evidence type="ECO:0000256" key="1">
    <source>
        <dbReference type="ARBA" id="ARBA00001974"/>
    </source>
</evidence>
<keyword evidence="12 19" id="KW-0472">Membrane</keyword>
<evidence type="ECO:0000256" key="19">
    <source>
        <dbReference type="SAM" id="Phobius"/>
    </source>
</evidence>
<dbReference type="GO" id="GO:0047822">
    <property type="term" value="F:hypotaurine monooxygenase activity"/>
    <property type="evidence" value="ECO:0007669"/>
    <property type="project" value="RHEA"/>
</dbReference>
<evidence type="ECO:0000256" key="10">
    <source>
        <dbReference type="ARBA" id="ARBA00023002"/>
    </source>
</evidence>
<evidence type="ECO:0000256" key="12">
    <source>
        <dbReference type="ARBA" id="ARBA00023136"/>
    </source>
</evidence>
<protein>
    <recommendedName>
        <fullName evidence="18">Flavin-containing monooxygenase</fullName>
        <ecNumber evidence="18">1.-.-.-</ecNumber>
    </recommendedName>
</protein>
<gene>
    <name evidence="20" type="ORF">WR25_00964</name>
</gene>
<comment type="catalytic activity">
    <reaction evidence="15">
        <text>hypotaurine + NADPH + O2 + H(+) = taurine + NADP(+) + H2O</text>
        <dbReference type="Rhea" id="RHEA:69819"/>
        <dbReference type="ChEBI" id="CHEBI:15377"/>
        <dbReference type="ChEBI" id="CHEBI:15378"/>
        <dbReference type="ChEBI" id="CHEBI:15379"/>
        <dbReference type="ChEBI" id="CHEBI:57783"/>
        <dbReference type="ChEBI" id="CHEBI:57853"/>
        <dbReference type="ChEBI" id="CHEBI:58349"/>
        <dbReference type="ChEBI" id="CHEBI:507393"/>
        <dbReference type="EC" id="1.14.13.8"/>
    </reaction>
    <physiologicalReaction direction="left-to-right" evidence="15">
        <dbReference type="Rhea" id="RHEA:69820"/>
    </physiologicalReaction>
</comment>
<dbReference type="GO" id="GO:0005789">
    <property type="term" value="C:endoplasmic reticulum membrane"/>
    <property type="evidence" value="ECO:0007669"/>
    <property type="project" value="UniProtKB-SubCell"/>
</dbReference>
<keyword evidence="7 18" id="KW-0274">FAD</keyword>
<comment type="caution">
    <text evidence="20">The sequence shown here is derived from an EMBL/GenBank/DDBJ whole genome shotgun (WGS) entry which is preliminary data.</text>
</comment>
<evidence type="ECO:0000313" key="20">
    <source>
        <dbReference type="EMBL" id="PAV65790.1"/>
    </source>
</evidence>
<proteinExistence type="inferred from homology"/>
<dbReference type="EC" id="1.-.-.-" evidence="18"/>
<name>A0A2A2JVW4_9BILA</name>
<dbReference type="GO" id="GO:0004499">
    <property type="term" value="F:N,N-dimethylaniline monooxygenase activity"/>
    <property type="evidence" value="ECO:0007669"/>
    <property type="project" value="InterPro"/>
</dbReference>
<evidence type="ECO:0000256" key="18">
    <source>
        <dbReference type="RuleBase" id="RU361177"/>
    </source>
</evidence>
<dbReference type="InterPro" id="IPR036188">
    <property type="entry name" value="FAD/NAD-bd_sf"/>
</dbReference>
<dbReference type="Gene3D" id="3.50.50.60">
    <property type="entry name" value="FAD/NAD(P)-binding domain"/>
    <property type="match status" value="1"/>
</dbReference>
<comment type="subcellular location">
    <subcellularLocation>
        <location evidence="2">Endoplasmic reticulum membrane</location>
        <topology evidence="2">Single-pass membrane protein</topology>
    </subcellularLocation>
</comment>
<evidence type="ECO:0000256" key="15">
    <source>
        <dbReference type="ARBA" id="ARBA00048041"/>
    </source>
</evidence>
<evidence type="ECO:0000256" key="9">
    <source>
        <dbReference type="ARBA" id="ARBA00022989"/>
    </source>
</evidence>